<protein>
    <recommendedName>
        <fullName evidence="3">IrrE N-terminal-like domain-containing protein</fullName>
    </recommendedName>
</protein>
<sequence>MLVARPAWLQPGLTQKQIQTWLTQQGIRITDSLLVPACHAVYDWRNQSVLISPLVPQTHRLAVLTHEALHVYNQHHTPQPPSVEQQINQAVAYALINQDEYAFWEREYGGHAGGIAKALGQPLWLVEAFQRTYRNSSWRVSRFAL</sequence>
<reference evidence="1 2" key="1">
    <citation type="submission" date="2020-04" db="EMBL/GenBank/DDBJ databases">
        <title>Antimicrobial susceptibility and clonality of vaginal-derived multi-drug resistant Mobiluncus isolates in China.</title>
        <authorList>
            <person name="Zhang X."/>
        </authorList>
    </citation>
    <scope>NUCLEOTIDE SEQUENCE [LARGE SCALE GENOMIC DNA]</scope>
    <source>
        <strain evidence="1 2">13</strain>
    </source>
</reference>
<gene>
    <name evidence="1" type="ORF">HHJ78_02705</name>
</gene>
<comment type="caution">
    <text evidence="1">The sequence shown here is derived from an EMBL/GenBank/DDBJ whole genome shotgun (WGS) entry which is preliminary data.</text>
</comment>
<dbReference type="RefSeq" id="WP_169771588.1">
    <property type="nucleotide sequence ID" value="NZ_JABCUR010000002.1"/>
</dbReference>
<accession>A0A7Y0U011</accession>
<dbReference type="Proteomes" id="UP000578252">
    <property type="component" value="Unassembled WGS sequence"/>
</dbReference>
<evidence type="ECO:0000313" key="2">
    <source>
        <dbReference type="Proteomes" id="UP000578252"/>
    </source>
</evidence>
<dbReference type="AlphaFoldDB" id="A0A7Y0U011"/>
<evidence type="ECO:0008006" key="3">
    <source>
        <dbReference type="Google" id="ProtNLM"/>
    </source>
</evidence>
<evidence type="ECO:0000313" key="1">
    <source>
        <dbReference type="EMBL" id="NMW64466.1"/>
    </source>
</evidence>
<dbReference type="EMBL" id="JABCUR010000002">
    <property type="protein sequence ID" value="NMW64466.1"/>
    <property type="molecule type" value="Genomic_DNA"/>
</dbReference>
<proteinExistence type="predicted"/>
<name>A0A7Y0U011_9ACTO</name>
<organism evidence="1 2">
    <name type="scientific">Mobiluncus mulieris</name>
    <dbReference type="NCBI Taxonomy" id="2052"/>
    <lineage>
        <taxon>Bacteria</taxon>
        <taxon>Bacillati</taxon>
        <taxon>Actinomycetota</taxon>
        <taxon>Actinomycetes</taxon>
        <taxon>Actinomycetales</taxon>
        <taxon>Actinomycetaceae</taxon>
        <taxon>Mobiluncus</taxon>
    </lineage>
</organism>